<keyword evidence="4 9" id="KW-0349">Heme</keyword>
<evidence type="ECO:0000256" key="2">
    <source>
        <dbReference type="ARBA" id="ARBA00005179"/>
    </source>
</evidence>
<dbReference type="PROSITE" id="PS00086">
    <property type="entry name" value="CYTOCHROME_P450"/>
    <property type="match status" value="1"/>
</dbReference>
<evidence type="ECO:0000256" key="1">
    <source>
        <dbReference type="ARBA" id="ARBA00001971"/>
    </source>
</evidence>
<dbReference type="InterPro" id="IPR002401">
    <property type="entry name" value="Cyt_P450_E_grp-I"/>
</dbReference>
<dbReference type="GO" id="GO:0004497">
    <property type="term" value="F:monooxygenase activity"/>
    <property type="evidence" value="ECO:0007669"/>
    <property type="project" value="UniProtKB-KW"/>
</dbReference>
<dbReference type="PANTHER" id="PTHR46300">
    <property type="entry name" value="P450, PUTATIVE (EUROFUNG)-RELATED-RELATED"/>
    <property type="match status" value="1"/>
</dbReference>
<dbReference type="InterPro" id="IPR017972">
    <property type="entry name" value="Cyt_P450_CS"/>
</dbReference>
<feature type="binding site" description="axial binding residue" evidence="9">
    <location>
        <position position="457"/>
    </location>
    <ligand>
        <name>heme</name>
        <dbReference type="ChEBI" id="CHEBI:30413"/>
    </ligand>
    <ligandPart>
        <name>Fe</name>
        <dbReference type="ChEBI" id="CHEBI:18248"/>
    </ligandPart>
</feature>
<dbReference type="InterPro" id="IPR036396">
    <property type="entry name" value="Cyt_P450_sf"/>
</dbReference>
<dbReference type="EMBL" id="CAJMWX010001012">
    <property type="protein sequence ID" value="CAE6443505.1"/>
    <property type="molecule type" value="Genomic_DNA"/>
</dbReference>
<proteinExistence type="inferred from homology"/>
<keyword evidence="8 10" id="KW-0503">Monooxygenase</keyword>
<organism evidence="11 12">
    <name type="scientific">Rhizoctonia solani</name>
    <dbReference type="NCBI Taxonomy" id="456999"/>
    <lineage>
        <taxon>Eukaryota</taxon>
        <taxon>Fungi</taxon>
        <taxon>Dikarya</taxon>
        <taxon>Basidiomycota</taxon>
        <taxon>Agaricomycotina</taxon>
        <taxon>Agaricomycetes</taxon>
        <taxon>Cantharellales</taxon>
        <taxon>Ceratobasidiaceae</taxon>
        <taxon>Rhizoctonia</taxon>
    </lineage>
</organism>
<evidence type="ECO:0000313" key="12">
    <source>
        <dbReference type="Proteomes" id="UP000663888"/>
    </source>
</evidence>
<accession>A0A8H3AYC8</accession>
<comment type="caution">
    <text evidence="11">The sequence shown here is derived from an EMBL/GenBank/DDBJ whole genome shotgun (WGS) entry which is preliminary data.</text>
</comment>
<dbReference type="Gene3D" id="1.10.630.10">
    <property type="entry name" value="Cytochrome P450"/>
    <property type="match status" value="1"/>
</dbReference>
<dbReference type="InterPro" id="IPR001128">
    <property type="entry name" value="Cyt_P450"/>
</dbReference>
<evidence type="ECO:0000256" key="5">
    <source>
        <dbReference type="ARBA" id="ARBA00022723"/>
    </source>
</evidence>
<evidence type="ECO:0000256" key="6">
    <source>
        <dbReference type="ARBA" id="ARBA00023002"/>
    </source>
</evidence>
<sequence length="545" mass="61604">MIPLPGCFDMLTSYQLVDLLIVGALVTALAVVGRHWVWPGSRHKNMPPGPKPLPIPGNVLQMKPVDIYAQFRELNDKYGPLASLKVGAGNMIVIGGDGSLVRHLLDKRGAIYSNRPLQMATEIAGGGDALLFQQDTNKWRLARKHIVQHYASSVVKTEYVALQEAESVQLLYEFLHDPKYFMQHPMRFTTSVVTCLNYGIRCEKYEDPAVRGIEEIMFRVCELLMPGSKPPVEDFPWLRFVPDFISNWKAKSRKLGELMDKLYEDLAAIAWARGASGLNMNTLSYKLRASEGSNGLSRHFQAYIAGLVLEGGSDIVAGAILTCILALIKDTEAQDRARKEIDVLYDEDTLPAWANEQAMPFVRAVIKEVLRWRPPLPICIPHRLEQDDYYEGHFHPKNSAIICNTWAIHSNPERFEDPKTFKPERFIDHKLSMAESIAQGDPFQRDHFAFGAGRRSCPGVQVAEQDMFIALSRLLWAFEFSAPPGTDVNVEQSAFVGETVRHPRESPLIIKPRSERRKATIEREMAHAKEHVFSQYGVYKTEWTS</sequence>
<evidence type="ECO:0008006" key="13">
    <source>
        <dbReference type="Google" id="ProtNLM"/>
    </source>
</evidence>
<evidence type="ECO:0000313" key="11">
    <source>
        <dbReference type="EMBL" id="CAE6443505.1"/>
    </source>
</evidence>
<dbReference type="PRINTS" id="PR00385">
    <property type="entry name" value="P450"/>
</dbReference>
<comment type="similarity">
    <text evidence="3 10">Belongs to the cytochrome P450 family.</text>
</comment>
<dbReference type="InterPro" id="IPR050364">
    <property type="entry name" value="Cytochrome_P450_fung"/>
</dbReference>
<keyword evidence="6 10" id="KW-0560">Oxidoreductase</keyword>
<dbReference type="GO" id="GO:0005506">
    <property type="term" value="F:iron ion binding"/>
    <property type="evidence" value="ECO:0007669"/>
    <property type="project" value="InterPro"/>
</dbReference>
<dbReference type="PANTHER" id="PTHR46300:SF6">
    <property type="entry name" value="CYTOCHROME P450 2C30"/>
    <property type="match status" value="1"/>
</dbReference>
<gene>
    <name evidence="11" type="ORF">RDB_LOCUS54350</name>
</gene>
<evidence type="ECO:0000256" key="4">
    <source>
        <dbReference type="ARBA" id="ARBA00022617"/>
    </source>
</evidence>
<comment type="cofactor">
    <cofactor evidence="1 9">
        <name>heme</name>
        <dbReference type="ChEBI" id="CHEBI:30413"/>
    </cofactor>
</comment>
<evidence type="ECO:0000256" key="7">
    <source>
        <dbReference type="ARBA" id="ARBA00023004"/>
    </source>
</evidence>
<dbReference type="Proteomes" id="UP000663888">
    <property type="component" value="Unassembled WGS sequence"/>
</dbReference>
<evidence type="ECO:0000256" key="10">
    <source>
        <dbReference type="RuleBase" id="RU000461"/>
    </source>
</evidence>
<dbReference type="GO" id="GO:0020037">
    <property type="term" value="F:heme binding"/>
    <property type="evidence" value="ECO:0007669"/>
    <property type="project" value="InterPro"/>
</dbReference>
<evidence type="ECO:0000256" key="9">
    <source>
        <dbReference type="PIRSR" id="PIRSR602401-1"/>
    </source>
</evidence>
<keyword evidence="7 9" id="KW-0408">Iron</keyword>
<name>A0A8H3AYC8_9AGAM</name>
<dbReference type="PRINTS" id="PR00463">
    <property type="entry name" value="EP450I"/>
</dbReference>
<evidence type="ECO:0000256" key="8">
    <source>
        <dbReference type="ARBA" id="ARBA00023033"/>
    </source>
</evidence>
<dbReference type="AlphaFoldDB" id="A0A8H3AYC8"/>
<evidence type="ECO:0000256" key="3">
    <source>
        <dbReference type="ARBA" id="ARBA00010617"/>
    </source>
</evidence>
<comment type="pathway">
    <text evidence="2">Secondary metabolite biosynthesis.</text>
</comment>
<keyword evidence="5 9" id="KW-0479">Metal-binding</keyword>
<dbReference type="SUPFAM" id="SSF48264">
    <property type="entry name" value="Cytochrome P450"/>
    <property type="match status" value="1"/>
</dbReference>
<reference evidence="11" key="1">
    <citation type="submission" date="2021-01" db="EMBL/GenBank/DDBJ databases">
        <authorList>
            <person name="Kaushik A."/>
        </authorList>
    </citation>
    <scope>NUCLEOTIDE SEQUENCE</scope>
    <source>
        <strain evidence="11">AG4-R118</strain>
    </source>
</reference>
<dbReference type="GO" id="GO:0016705">
    <property type="term" value="F:oxidoreductase activity, acting on paired donors, with incorporation or reduction of molecular oxygen"/>
    <property type="evidence" value="ECO:0007669"/>
    <property type="project" value="InterPro"/>
</dbReference>
<protein>
    <recommendedName>
        <fullName evidence="13">O-methylsterigmatocystin oxidoreductase</fullName>
    </recommendedName>
</protein>
<dbReference type="Pfam" id="PF00067">
    <property type="entry name" value="p450"/>
    <property type="match status" value="1"/>
</dbReference>
<dbReference type="CDD" id="cd11065">
    <property type="entry name" value="CYP64-like"/>
    <property type="match status" value="1"/>
</dbReference>